<dbReference type="PROSITE" id="PS50222">
    <property type="entry name" value="EF_HAND_2"/>
    <property type="match status" value="1"/>
</dbReference>
<feature type="compositionally biased region" description="Basic and acidic residues" evidence="1">
    <location>
        <begin position="12"/>
        <end position="25"/>
    </location>
</feature>
<dbReference type="HOGENOM" id="CLU_469430_0_0_1"/>
<dbReference type="InterPro" id="IPR002048">
    <property type="entry name" value="EF_hand_dom"/>
</dbReference>
<dbReference type="OrthoDB" id="3235960at2759"/>
<dbReference type="Proteomes" id="UP000054097">
    <property type="component" value="Unassembled WGS sequence"/>
</dbReference>
<dbReference type="STRING" id="933852.A0A0C2XT74"/>
<keyword evidence="2" id="KW-0812">Transmembrane</keyword>
<evidence type="ECO:0000259" key="3">
    <source>
        <dbReference type="PROSITE" id="PS50222"/>
    </source>
</evidence>
<feature type="region of interest" description="Disordered" evidence="1">
    <location>
        <begin position="1"/>
        <end position="25"/>
    </location>
</feature>
<protein>
    <recommendedName>
        <fullName evidence="3">EF-hand domain-containing protein</fullName>
    </recommendedName>
</protein>
<evidence type="ECO:0000256" key="1">
    <source>
        <dbReference type="SAM" id="MobiDB-lite"/>
    </source>
</evidence>
<proteinExistence type="predicted"/>
<feature type="transmembrane region" description="Helical" evidence="2">
    <location>
        <begin position="117"/>
        <end position="141"/>
    </location>
</feature>
<feature type="transmembrane region" description="Helical" evidence="2">
    <location>
        <begin position="183"/>
        <end position="207"/>
    </location>
</feature>
<evidence type="ECO:0000313" key="5">
    <source>
        <dbReference type="Proteomes" id="UP000054097"/>
    </source>
</evidence>
<evidence type="ECO:0000256" key="2">
    <source>
        <dbReference type="SAM" id="Phobius"/>
    </source>
</evidence>
<dbReference type="AlphaFoldDB" id="A0A0C2XT74"/>
<feature type="transmembrane region" description="Helical" evidence="2">
    <location>
        <begin position="56"/>
        <end position="76"/>
    </location>
</feature>
<evidence type="ECO:0000313" key="4">
    <source>
        <dbReference type="EMBL" id="KIM32077.1"/>
    </source>
</evidence>
<feature type="compositionally biased region" description="Polar residues" evidence="1">
    <location>
        <begin position="1"/>
        <end position="11"/>
    </location>
</feature>
<keyword evidence="2" id="KW-0472">Membrane</keyword>
<dbReference type="EMBL" id="KN824280">
    <property type="protein sequence ID" value="KIM32077.1"/>
    <property type="molecule type" value="Genomic_DNA"/>
</dbReference>
<feature type="transmembrane region" description="Helical" evidence="2">
    <location>
        <begin position="213"/>
        <end position="238"/>
    </location>
</feature>
<name>A0A0C2XT74_SERVB</name>
<gene>
    <name evidence="4" type="ORF">M408DRAFT_213353</name>
</gene>
<keyword evidence="5" id="KW-1185">Reference proteome</keyword>
<accession>A0A0C2XT74</accession>
<dbReference type="Pfam" id="PF20153">
    <property type="entry name" value="DUF6535"/>
    <property type="match status" value="1"/>
</dbReference>
<dbReference type="InterPro" id="IPR045338">
    <property type="entry name" value="DUF6535"/>
</dbReference>
<organism evidence="4 5">
    <name type="scientific">Serendipita vermifera MAFF 305830</name>
    <dbReference type="NCBI Taxonomy" id="933852"/>
    <lineage>
        <taxon>Eukaryota</taxon>
        <taxon>Fungi</taxon>
        <taxon>Dikarya</taxon>
        <taxon>Basidiomycota</taxon>
        <taxon>Agaricomycotina</taxon>
        <taxon>Agaricomycetes</taxon>
        <taxon>Sebacinales</taxon>
        <taxon>Serendipitaceae</taxon>
        <taxon>Serendipita</taxon>
    </lineage>
</organism>
<reference evidence="4 5" key="1">
    <citation type="submission" date="2014-04" db="EMBL/GenBank/DDBJ databases">
        <authorList>
            <consortium name="DOE Joint Genome Institute"/>
            <person name="Kuo A."/>
            <person name="Zuccaro A."/>
            <person name="Kohler A."/>
            <person name="Nagy L.G."/>
            <person name="Floudas D."/>
            <person name="Copeland A."/>
            <person name="Barry K.W."/>
            <person name="Cichocki N."/>
            <person name="Veneault-Fourrey C."/>
            <person name="LaButti K."/>
            <person name="Lindquist E.A."/>
            <person name="Lipzen A."/>
            <person name="Lundell T."/>
            <person name="Morin E."/>
            <person name="Murat C."/>
            <person name="Sun H."/>
            <person name="Tunlid A."/>
            <person name="Henrissat B."/>
            <person name="Grigoriev I.V."/>
            <person name="Hibbett D.S."/>
            <person name="Martin F."/>
            <person name="Nordberg H.P."/>
            <person name="Cantor M.N."/>
            <person name="Hua S.X."/>
        </authorList>
    </citation>
    <scope>NUCLEOTIDE SEQUENCE [LARGE SCALE GENOMIC DNA]</scope>
    <source>
        <strain evidence="4 5">MAFF 305830</strain>
    </source>
</reference>
<sequence length="614" mass="70335">MSTQQPASTSREPIKEPDSRGDHLPRPAIEKTAWELYNKEARESDSAMVECWKSTLSFLLVYAPIFAAILIPLIIETKKLMEPDYPKAMYHAMIFYMNSAANGTFTPYSPTNFEPDVLAITVNCLLLASFNASLVAALAAVSAQQWVEDYEARINDGNYSQQDTARLHHFLLMGVNKWQMDRVISLLPMILYFSIILFFFGMVFWIASVELPYIILFSGLIFFFLYYIIFTSLGALFASAPYTSDVSRGLYEDLPRISCALVSTLASIRAGQFPSIAGWQQNRLRYDKRRELEVKKCIYLDYQAMTWLARRITLSDNAHHQLSLLVGGLIRCRVDQPSLLKFAEGPWISILDFLYFSPTHRSLIHGLVTEAETQQGSSSYDITYSEFLIPQVPQNWLGVVLNRHDVRDFKRVWHTFDAETTGHISSEQIGPFLTKLSGAFDIHIYPESHQTHTLYEVAKAPSSNVPSPSNQASPLDLTKLQEELVKLDWQKVRRRRGVQNRVYLEARLVAQKNEGKVSFFRMIALLGYNRVLEKDKIDEIDEFIRGRVFADELKEAIAMDRLKRLLLMVYHRRRFRIHLQERQRPQGTRDVPEVAVPLTLQNEEAEAGRATPAA</sequence>
<dbReference type="GO" id="GO:0005509">
    <property type="term" value="F:calcium ion binding"/>
    <property type="evidence" value="ECO:0007669"/>
    <property type="project" value="InterPro"/>
</dbReference>
<feature type="domain" description="EF-hand" evidence="3">
    <location>
        <begin position="404"/>
        <end position="439"/>
    </location>
</feature>
<reference evidence="5" key="2">
    <citation type="submission" date="2015-01" db="EMBL/GenBank/DDBJ databases">
        <title>Evolutionary Origins and Diversification of the Mycorrhizal Mutualists.</title>
        <authorList>
            <consortium name="DOE Joint Genome Institute"/>
            <consortium name="Mycorrhizal Genomics Consortium"/>
            <person name="Kohler A."/>
            <person name="Kuo A."/>
            <person name="Nagy L.G."/>
            <person name="Floudas D."/>
            <person name="Copeland A."/>
            <person name="Barry K.W."/>
            <person name="Cichocki N."/>
            <person name="Veneault-Fourrey C."/>
            <person name="LaButti K."/>
            <person name="Lindquist E.A."/>
            <person name="Lipzen A."/>
            <person name="Lundell T."/>
            <person name="Morin E."/>
            <person name="Murat C."/>
            <person name="Riley R."/>
            <person name="Ohm R."/>
            <person name="Sun H."/>
            <person name="Tunlid A."/>
            <person name="Henrissat B."/>
            <person name="Grigoriev I.V."/>
            <person name="Hibbett D.S."/>
            <person name="Martin F."/>
        </authorList>
    </citation>
    <scope>NUCLEOTIDE SEQUENCE [LARGE SCALE GENOMIC DNA]</scope>
    <source>
        <strain evidence="5">MAFF 305830</strain>
    </source>
</reference>
<keyword evidence="2" id="KW-1133">Transmembrane helix</keyword>